<feature type="compositionally biased region" description="Basic and acidic residues" evidence="1">
    <location>
        <begin position="50"/>
        <end position="59"/>
    </location>
</feature>
<reference evidence="2 3" key="1">
    <citation type="submission" date="2024-03" db="EMBL/GenBank/DDBJ databases">
        <title>Draft genome sequence of Klenkia terrae.</title>
        <authorList>
            <person name="Duangmal K."/>
            <person name="Chantavorakit T."/>
        </authorList>
    </citation>
    <scope>NUCLEOTIDE SEQUENCE [LARGE SCALE GENOMIC DNA]</scope>
    <source>
        <strain evidence="2 3">JCM 17786</strain>
    </source>
</reference>
<protein>
    <submittedName>
        <fullName evidence="2">Uncharacterized protein</fullName>
    </submittedName>
</protein>
<dbReference type="RefSeq" id="WP_225233594.1">
    <property type="nucleotide sequence ID" value="NZ_JBAPLV010000014.1"/>
</dbReference>
<evidence type="ECO:0000313" key="2">
    <source>
        <dbReference type="EMBL" id="MEI4279542.1"/>
    </source>
</evidence>
<keyword evidence="3" id="KW-1185">Reference proteome</keyword>
<comment type="caution">
    <text evidence="2">The sequence shown here is derived from an EMBL/GenBank/DDBJ whole genome shotgun (WGS) entry which is preliminary data.</text>
</comment>
<proteinExistence type="predicted"/>
<dbReference type="EMBL" id="JBAPLV010000014">
    <property type="protein sequence ID" value="MEI4279542.1"/>
    <property type="molecule type" value="Genomic_DNA"/>
</dbReference>
<gene>
    <name evidence="2" type="ORF">UXQ13_13810</name>
</gene>
<name>A0ABU8E7C8_9ACTN</name>
<organism evidence="2 3">
    <name type="scientific">Klenkia terrae</name>
    <dbReference type="NCBI Taxonomy" id="1052259"/>
    <lineage>
        <taxon>Bacteria</taxon>
        <taxon>Bacillati</taxon>
        <taxon>Actinomycetota</taxon>
        <taxon>Actinomycetes</taxon>
        <taxon>Geodermatophilales</taxon>
        <taxon>Geodermatophilaceae</taxon>
        <taxon>Klenkia</taxon>
    </lineage>
</organism>
<evidence type="ECO:0000256" key="1">
    <source>
        <dbReference type="SAM" id="MobiDB-lite"/>
    </source>
</evidence>
<evidence type="ECO:0000313" key="3">
    <source>
        <dbReference type="Proteomes" id="UP001373496"/>
    </source>
</evidence>
<dbReference type="Proteomes" id="UP001373496">
    <property type="component" value="Unassembled WGS sequence"/>
</dbReference>
<sequence length="114" mass="12390">MVARKRSRDGMQGDTMTPTDDDPGAGFPVPLDPAALPTRRERRLASRAAGRVDARGPRTGEFELTDAARAARDAAGLTAELSATGRWRWLQREDERAAQTDEPVPGPTQGRHRG</sequence>
<accession>A0ABU8E7C8</accession>
<feature type="compositionally biased region" description="Basic and acidic residues" evidence="1">
    <location>
        <begin position="90"/>
        <end position="99"/>
    </location>
</feature>
<feature type="region of interest" description="Disordered" evidence="1">
    <location>
        <begin position="88"/>
        <end position="114"/>
    </location>
</feature>
<feature type="region of interest" description="Disordered" evidence="1">
    <location>
        <begin position="1"/>
        <end position="59"/>
    </location>
</feature>